<evidence type="ECO:0000259" key="3">
    <source>
        <dbReference type="Pfam" id="PF14436"/>
    </source>
</evidence>
<dbReference type="Pfam" id="PF14436">
    <property type="entry name" value="EndoU_bacteria"/>
    <property type="match status" value="1"/>
</dbReference>
<evidence type="ECO:0000313" key="4">
    <source>
        <dbReference type="EMBL" id="OAS89093.1"/>
    </source>
</evidence>
<feature type="compositionally biased region" description="Basic and acidic residues" evidence="1">
    <location>
        <begin position="547"/>
        <end position="559"/>
    </location>
</feature>
<dbReference type="EMBL" id="LWSG01000001">
    <property type="protein sequence ID" value="OAS89093.1"/>
    <property type="molecule type" value="Genomic_DNA"/>
</dbReference>
<evidence type="ECO:0000256" key="2">
    <source>
        <dbReference type="SAM" id="Phobius"/>
    </source>
</evidence>
<organism evidence="4 5">
    <name type="scientific">Metabacillus litoralis</name>
    <dbReference type="NCBI Taxonomy" id="152268"/>
    <lineage>
        <taxon>Bacteria</taxon>
        <taxon>Bacillati</taxon>
        <taxon>Bacillota</taxon>
        <taxon>Bacilli</taxon>
        <taxon>Bacillales</taxon>
        <taxon>Bacillaceae</taxon>
        <taxon>Metabacillus</taxon>
    </lineage>
</organism>
<dbReference type="Pfam" id="PF13367">
    <property type="entry name" value="PrsW-protease"/>
    <property type="match status" value="2"/>
</dbReference>
<accession>A0A179T9I3</accession>
<dbReference type="CDD" id="cd20686">
    <property type="entry name" value="CdiA-CT_Ec-like"/>
    <property type="match status" value="1"/>
</dbReference>
<keyword evidence="2" id="KW-0812">Transmembrane</keyword>
<dbReference type="GO" id="GO:0004519">
    <property type="term" value="F:endonuclease activity"/>
    <property type="evidence" value="ECO:0007669"/>
    <property type="project" value="InterPro"/>
</dbReference>
<protein>
    <recommendedName>
        <fullName evidence="3">Bacterial EndoU nuclease domain-containing protein</fullName>
    </recommendedName>
</protein>
<keyword evidence="2" id="KW-1133">Transmembrane helix</keyword>
<keyword evidence="2" id="KW-0472">Membrane</keyword>
<dbReference type="InterPro" id="IPR026898">
    <property type="entry name" value="PrsW"/>
</dbReference>
<feature type="transmembrane region" description="Helical" evidence="2">
    <location>
        <begin position="434"/>
        <end position="464"/>
    </location>
</feature>
<feature type="transmembrane region" description="Helical" evidence="2">
    <location>
        <begin position="61"/>
        <end position="79"/>
    </location>
</feature>
<feature type="region of interest" description="Disordered" evidence="1">
    <location>
        <begin position="528"/>
        <end position="590"/>
    </location>
</feature>
<evidence type="ECO:0000256" key="1">
    <source>
        <dbReference type="SAM" id="MobiDB-lite"/>
    </source>
</evidence>
<dbReference type="STRING" id="152268.A6K24_00570"/>
<name>A0A179T9I3_9BACI</name>
<proteinExistence type="predicted"/>
<comment type="caution">
    <text evidence="4">The sequence shown here is derived from an EMBL/GenBank/DDBJ whole genome shotgun (WGS) entry which is preliminary data.</text>
</comment>
<feature type="transmembrane region" description="Helical" evidence="2">
    <location>
        <begin position="286"/>
        <end position="306"/>
    </location>
</feature>
<feature type="transmembrane region" description="Helical" evidence="2">
    <location>
        <begin position="180"/>
        <end position="200"/>
    </location>
</feature>
<feature type="transmembrane region" description="Helical" evidence="2">
    <location>
        <begin position="32"/>
        <end position="55"/>
    </location>
</feature>
<dbReference type="OrthoDB" id="2986766at2"/>
<dbReference type="InterPro" id="IPR029501">
    <property type="entry name" value="EndoU_bac"/>
</dbReference>
<gene>
    <name evidence="4" type="ORF">A6K24_00570</name>
</gene>
<dbReference type="GO" id="GO:0008233">
    <property type="term" value="F:peptidase activity"/>
    <property type="evidence" value="ECO:0007669"/>
    <property type="project" value="InterPro"/>
</dbReference>
<feature type="transmembrane region" description="Helical" evidence="2">
    <location>
        <begin position="382"/>
        <end position="400"/>
    </location>
</feature>
<sequence length="739" mass="83474">MTSQVEKFKVSLRKKLESIFHFWNGFIQNHPFILRVFTIFSWISLFAFVLSLIFMEDSRKMFVQFLWSFYVILQFWLLCRSKTLTWKKYTYFFLAGAWLIVPLNSLIVSFITAIFGGREQDIWSQAFLTPIAEEVLKLIPIGVYLFLSRRASTLSLSDYALIGAATGAGFQFLEETTRRFISGGIFDYGVTLFGGKVLHWDLFTLFPGYFEEGFLPDKMSAGHSLLTAMVTLGIGLAVRYKSKLKRYTFIFPVILLVWAIFDHAIWNASYNAPDWLTGIHDLLGSGYAAKPVFLMMLGAALLIDYWELNRVRAKIPMLDGETLINPVTEMWNLFRCVFEDRQRFGYMLLFYRERRELGFTLLHGKTEARELLSGIEINIQKYYKALIIVLLALVSVMFLTDWGVTANGSEACIACLFDSLQNWWNGLSGLEKTLIVLGAFALTFPLLGFWSAIGAVSTGIGIAAGGSQIADIIRNPKKYLTPETALALGIGALLSRIPFGKALVKLGDSVSSKLKPYLKKIFESFTGKKSKSNNNHDHDQNSSSKKAHQEEDPEKKNDRSEDDSEENKETNKNDNSEDDSKETKEANKNITFKPGYDKHLVEVVDIVRKKGKGVVGGHNLNNFEKAFKAKGWDLEECIISKRKHPSIEGVYEIEYGLPKLDMEGKLIPGELKNVSHPKTVYDPNIISDEQILKWGEEAMKNGKVVGAGREITGVSSNGLQFRGFIDESGEISNFFPTLD</sequence>
<reference evidence="5" key="1">
    <citation type="submission" date="2016-04" db="EMBL/GenBank/DDBJ databases">
        <authorList>
            <person name="Lyu Z."/>
            <person name="Lyu W."/>
        </authorList>
    </citation>
    <scope>NUCLEOTIDE SEQUENCE [LARGE SCALE GENOMIC DNA]</scope>
    <source>
        <strain evidence="5">C44</strain>
    </source>
</reference>
<dbReference type="AlphaFoldDB" id="A0A179T9I3"/>
<feature type="domain" description="Bacterial EndoU nuclease" evidence="3">
    <location>
        <begin position="609"/>
        <end position="737"/>
    </location>
</feature>
<feature type="transmembrane region" description="Helical" evidence="2">
    <location>
        <begin position="91"/>
        <end position="115"/>
    </location>
</feature>
<feature type="transmembrane region" description="Helical" evidence="2">
    <location>
        <begin position="220"/>
        <end position="240"/>
    </location>
</feature>
<keyword evidence="5" id="KW-1185">Reference proteome</keyword>
<feature type="transmembrane region" description="Helical" evidence="2">
    <location>
        <begin position="247"/>
        <end position="266"/>
    </location>
</feature>
<dbReference type="RefSeq" id="WP_066323900.1">
    <property type="nucleotide sequence ID" value="NZ_LWSG01000001.1"/>
</dbReference>
<dbReference type="Proteomes" id="UP000078534">
    <property type="component" value="Unassembled WGS sequence"/>
</dbReference>
<evidence type="ECO:0000313" key="5">
    <source>
        <dbReference type="Proteomes" id="UP000078534"/>
    </source>
</evidence>